<dbReference type="AlphaFoldDB" id="A0A9D1QZ46"/>
<accession>A0A9D1QZ46</accession>
<protein>
    <submittedName>
        <fullName evidence="1">Uncharacterized protein</fullName>
    </submittedName>
</protein>
<reference evidence="1" key="1">
    <citation type="journal article" date="2021" name="PeerJ">
        <title>Extensive microbial diversity within the chicken gut microbiome revealed by metagenomics and culture.</title>
        <authorList>
            <person name="Gilroy R."/>
            <person name="Ravi A."/>
            <person name="Getino M."/>
            <person name="Pursley I."/>
            <person name="Horton D.L."/>
            <person name="Alikhan N.F."/>
            <person name="Baker D."/>
            <person name="Gharbi K."/>
            <person name="Hall N."/>
            <person name="Watson M."/>
            <person name="Adriaenssens E.M."/>
            <person name="Foster-Nyarko E."/>
            <person name="Jarju S."/>
            <person name="Secka A."/>
            <person name="Antonio M."/>
            <person name="Oren A."/>
            <person name="Chaudhuri R.R."/>
            <person name="La Ragione R."/>
            <person name="Hildebrand F."/>
            <person name="Pallen M.J."/>
        </authorList>
    </citation>
    <scope>NUCLEOTIDE SEQUENCE</scope>
    <source>
        <strain evidence="1">ChiSxjej5B17-1746</strain>
    </source>
</reference>
<evidence type="ECO:0000313" key="1">
    <source>
        <dbReference type="EMBL" id="HIW77919.1"/>
    </source>
</evidence>
<proteinExistence type="predicted"/>
<name>A0A9D1QZ46_9BACT</name>
<sequence>MSAYAEICSLFEARQKMEEEYSTAAYTQLLTFVELFEFYIGCETKERVVPLRIDEDGLPLPDQTAPFRFVDHKLIAAACVYTEDKSAFVHIPLSVKPLSLVECFLEIGYGTDGVKQFHVNFSYGAIGMKQSGSDNALSYLEAMFREKVASDAFRLEDTPPTESE</sequence>
<dbReference type="EMBL" id="DXGI01000079">
    <property type="protein sequence ID" value="HIW77919.1"/>
    <property type="molecule type" value="Genomic_DNA"/>
</dbReference>
<dbReference type="Proteomes" id="UP000824264">
    <property type="component" value="Unassembled WGS sequence"/>
</dbReference>
<comment type="caution">
    <text evidence="1">The sequence shown here is derived from an EMBL/GenBank/DDBJ whole genome shotgun (WGS) entry which is preliminary data.</text>
</comment>
<reference evidence="1" key="2">
    <citation type="submission" date="2021-04" db="EMBL/GenBank/DDBJ databases">
        <authorList>
            <person name="Gilroy R."/>
        </authorList>
    </citation>
    <scope>NUCLEOTIDE SEQUENCE</scope>
    <source>
        <strain evidence="1">ChiSxjej5B17-1746</strain>
    </source>
</reference>
<organism evidence="1 2">
    <name type="scientific">Candidatus Bilophila faecipullorum</name>
    <dbReference type="NCBI Taxonomy" id="2838482"/>
    <lineage>
        <taxon>Bacteria</taxon>
        <taxon>Pseudomonadati</taxon>
        <taxon>Thermodesulfobacteriota</taxon>
        <taxon>Desulfovibrionia</taxon>
        <taxon>Desulfovibrionales</taxon>
        <taxon>Desulfovibrionaceae</taxon>
        <taxon>Bilophila</taxon>
    </lineage>
</organism>
<evidence type="ECO:0000313" key="2">
    <source>
        <dbReference type="Proteomes" id="UP000824264"/>
    </source>
</evidence>
<gene>
    <name evidence="1" type="ORF">H9874_02075</name>
</gene>